<dbReference type="Gene3D" id="3.50.50.60">
    <property type="entry name" value="FAD/NAD(P)-binding domain"/>
    <property type="match status" value="1"/>
</dbReference>
<feature type="domain" description="FAD-binding" evidence="1">
    <location>
        <begin position="5"/>
        <end position="319"/>
    </location>
</feature>
<sequence length="371" mass="41819">MTNRIIIAGGGLAGLTAAIHLAQKGQKITLFEKDVFPRHKVCGEYLSREVVPYFNALQIPWRELKAKKIDKLCYSTPSGKAIDLTLPMGALGVSRYALDNLLFETAKANGVEILREKLLEMTFLEGEFKVVSTEAEYKADYVLGSFGKRSLLDKNLDRNFFKESAPWVAVKNHYRLKDFPDDLVGLHNFKGGYCGLSKTENNHINMCYLATYKSFRTFKDPEKFNKKVLRKNPFLDSFLAEASPVFEKPLTIAQVSFSKKEAVKDHMLMLGDAAGLIHPLCGNGMAIAIHSAKIASEEILDHFVNGTKRAEMETAYKQRWEKMFRRRFKTASLLQKLLLKEKLAEVSQAIISKVPFVLPGIIKQTHGKPIV</sequence>
<dbReference type="Pfam" id="PF01494">
    <property type="entry name" value="FAD_binding_3"/>
    <property type="match status" value="1"/>
</dbReference>
<dbReference type="RefSeq" id="WP_265163531.1">
    <property type="nucleotide sequence ID" value="NZ_CP069620.1"/>
</dbReference>
<evidence type="ECO:0000259" key="1">
    <source>
        <dbReference type="Pfam" id="PF01494"/>
    </source>
</evidence>
<reference evidence="2" key="1">
    <citation type="submission" date="2021-02" db="EMBL/GenBank/DDBJ databases">
        <title>Salinimicrobium sp. nov. isolated from seawater in Tongyeong, Republic of Korea.</title>
        <authorList>
            <person name="Lee S.-J."/>
        </authorList>
    </citation>
    <scope>NUCLEOTIDE SEQUENCE</scope>
    <source>
        <strain evidence="2">HN-2-9-2</strain>
    </source>
</reference>
<dbReference type="InterPro" id="IPR036188">
    <property type="entry name" value="FAD/NAD-bd_sf"/>
</dbReference>
<dbReference type="PRINTS" id="PR00420">
    <property type="entry name" value="RNGMNOXGNASE"/>
</dbReference>
<protein>
    <submittedName>
        <fullName evidence="2">NAD(P)/FAD-dependent oxidoreductase</fullName>
    </submittedName>
</protein>
<dbReference type="PANTHER" id="PTHR42685:SF22">
    <property type="entry name" value="CONDITIONED MEDIUM FACTOR RECEPTOR 1"/>
    <property type="match status" value="1"/>
</dbReference>
<evidence type="ECO:0000313" key="3">
    <source>
        <dbReference type="Proteomes" id="UP001163981"/>
    </source>
</evidence>
<dbReference type="Proteomes" id="UP001163981">
    <property type="component" value="Chromosome"/>
</dbReference>
<organism evidence="2 3">
    <name type="scientific">Salinimicrobium tongyeongense</name>
    <dbReference type="NCBI Taxonomy" id="2809707"/>
    <lineage>
        <taxon>Bacteria</taxon>
        <taxon>Pseudomonadati</taxon>
        <taxon>Bacteroidota</taxon>
        <taxon>Flavobacteriia</taxon>
        <taxon>Flavobacteriales</taxon>
        <taxon>Flavobacteriaceae</taxon>
        <taxon>Salinimicrobium</taxon>
    </lineage>
</organism>
<proteinExistence type="predicted"/>
<dbReference type="PANTHER" id="PTHR42685">
    <property type="entry name" value="GERANYLGERANYL DIPHOSPHATE REDUCTASE"/>
    <property type="match status" value="1"/>
</dbReference>
<gene>
    <name evidence="2" type="ORF">JRG66_14705</name>
</gene>
<evidence type="ECO:0000313" key="2">
    <source>
        <dbReference type="EMBL" id="UZH55183.1"/>
    </source>
</evidence>
<accession>A0ABY6NRS1</accession>
<dbReference type="InterPro" id="IPR002938">
    <property type="entry name" value="FAD-bd"/>
</dbReference>
<keyword evidence="3" id="KW-1185">Reference proteome</keyword>
<dbReference type="SUPFAM" id="SSF51905">
    <property type="entry name" value="FAD/NAD(P)-binding domain"/>
    <property type="match status" value="1"/>
</dbReference>
<dbReference type="EMBL" id="CP069620">
    <property type="protein sequence ID" value="UZH55183.1"/>
    <property type="molecule type" value="Genomic_DNA"/>
</dbReference>
<dbReference type="InterPro" id="IPR050407">
    <property type="entry name" value="Geranylgeranyl_reductase"/>
</dbReference>
<name>A0ABY6NRS1_9FLAO</name>